<dbReference type="SUPFAM" id="SSF53850">
    <property type="entry name" value="Periplasmic binding protein-like II"/>
    <property type="match status" value="1"/>
</dbReference>
<dbReference type="NCBIfam" id="TIGR04541">
    <property type="entry name" value="thiaminase_BcmE"/>
    <property type="match status" value="1"/>
</dbReference>
<dbReference type="InterPro" id="IPR054393">
    <property type="entry name" value="Thiaminase-1_dom"/>
</dbReference>
<dbReference type="Pfam" id="PF12151">
    <property type="entry name" value="MVL"/>
    <property type="match status" value="1"/>
</dbReference>
<feature type="domain" description="Thiaminase-1 insert" evidence="2">
    <location>
        <begin position="148"/>
        <end position="290"/>
    </location>
</feature>
<name>A0AAV3X9B1_9CYAN</name>
<accession>A0AAV3X9B1</accession>
<proteinExistence type="predicted"/>
<dbReference type="Pfam" id="PF22141">
    <property type="entry name" value="Thiaminase-1_dom"/>
    <property type="match status" value="1"/>
</dbReference>
<dbReference type="AlphaFoldDB" id="A0AAV3X9B1"/>
<gene>
    <name evidence="3" type="ORF">MiSe_35530</name>
</gene>
<comment type="caution">
    <text evidence="3">The sequence shown here is derived from an EMBL/GenBank/DDBJ whole genome shotgun (WGS) entry which is preliminary data.</text>
</comment>
<dbReference type="Gene3D" id="3.40.190.10">
    <property type="entry name" value="Periplasmic binding protein-like II"/>
    <property type="match status" value="2"/>
</dbReference>
<keyword evidence="4" id="KW-1185">Reference proteome</keyword>
<dbReference type="RefSeq" id="WP_226583101.1">
    <property type="nucleotide sequence ID" value="NZ_BLAY01000052.1"/>
</dbReference>
<protein>
    <submittedName>
        <fullName evidence="3">Thiamine pyridinylase</fullName>
    </submittedName>
</protein>
<feature type="domain" description="Mannan-binding protein" evidence="1">
    <location>
        <begin position="418"/>
        <end position="452"/>
    </location>
</feature>
<reference evidence="3" key="1">
    <citation type="submission" date="2019-10" db="EMBL/GenBank/DDBJ databases">
        <title>Draft genome sequece of Microseira wollei NIES-4236.</title>
        <authorList>
            <person name="Yamaguchi H."/>
            <person name="Suzuki S."/>
            <person name="Kawachi M."/>
        </authorList>
    </citation>
    <scope>NUCLEOTIDE SEQUENCE</scope>
    <source>
        <strain evidence="3">NIES-4236</strain>
    </source>
</reference>
<evidence type="ECO:0000313" key="4">
    <source>
        <dbReference type="Proteomes" id="UP001050975"/>
    </source>
</evidence>
<evidence type="ECO:0000259" key="2">
    <source>
        <dbReference type="Pfam" id="PF22141"/>
    </source>
</evidence>
<sequence length="466" mass="51871">MKFQKVLKGAISILVIGFIVITSTFALCAPVLAVENPQELVLALYPYVPRLEQFKNSIQQKWQEVEPNVTLKILSSEDWDGGYEKDPPENVDVYVFDAIFLNYFKSNGLLLPLEKTEIEGKEDFLSYASEGVQFDDKLYAIPQLGCSNMLFYWDTDTALKNATQLTEIYQTIGKCSYTSKIPPDSRGLMIDMGGGTTNSCLYMDALASVKNEFPVPQPGDEQQVDTQAMDNLRTLLKMGSYYNGTQQQSYEAASWFSNGYGRAVVGFTESMSAISPEALQHIDFKVMPLSDNDEKALFYADVIGIHPNVEQRGTRQLAVKLANLLASSENMIDSIGAEQSGQPQYLMPTRHTVFSQLANSYPNYQKMYDLVNSANPILFTLDEDAKTWLESMKGTLSRMVSENYVCGCDIVAGSIWNQQDAESKCPSICAEHGGWSGEWVTTVEDQNSVCGCNTCPVGTTLYRYGK</sequence>
<dbReference type="EMBL" id="BLAY01000052">
    <property type="protein sequence ID" value="GET38794.1"/>
    <property type="molecule type" value="Genomic_DNA"/>
</dbReference>
<dbReference type="Gene3D" id="3.30.1490.230">
    <property type="match status" value="1"/>
</dbReference>
<dbReference type="Proteomes" id="UP001050975">
    <property type="component" value="Unassembled WGS sequence"/>
</dbReference>
<dbReference type="InterPro" id="IPR021992">
    <property type="entry name" value="MVL"/>
</dbReference>
<evidence type="ECO:0000259" key="1">
    <source>
        <dbReference type="Pfam" id="PF12151"/>
    </source>
</evidence>
<dbReference type="InterPro" id="IPR053754">
    <property type="entry name" value="OligoMan_bind_ChitinaseAct_sf"/>
</dbReference>
<evidence type="ECO:0000313" key="3">
    <source>
        <dbReference type="EMBL" id="GET38794.1"/>
    </source>
</evidence>
<dbReference type="InterPro" id="IPR030901">
    <property type="entry name" value="Thiaminase_BcmE"/>
</dbReference>
<organism evidence="3 4">
    <name type="scientific">Microseira wollei NIES-4236</name>
    <dbReference type="NCBI Taxonomy" id="2530354"/>
    <lineage>
        <taxon>Bacteria</taxon>
        <taxon>Bacillati</taxon>
        <taxon>Cyanobacteriota</taxon>
        <taxon>Cyanophyceae</taxon>
        <taxon>Oscillatoriophycideae</taxon>
        <taxon>Aerosakkonematales</taxon>
        <taxon>Aerosakkonemataceae</taxon>
        <taxon>Microseira</taxon>
    </lineage>
</organism>